<evidence type="ECO:0000256" key="4">
    <source>
        <dbReference type="ARBA" id="ARBA00006171"/>
    </source>
</evidence>
<dbReference type="HAMAP" id="MF_00495">
    <property type="entry name" value="GPH_hydrolase_bact"/>
    <property type="match status" value="1"/>
</dbReference>
<dbReference type="Pfam" id="PF13419">
    <property type="entry name" value="HAD_2"/>
    <property type="match status" value="1"/>
</dbReference>
<feature type="binding site" evidence="10">
    <location>
        <position position="12"/>
    </location>
    <ligand>
        <name>Mg(2+)</name>
        <dbReference type="ChEBI" id="CHEBI:18420"/>
    </ligand>
</feature>
<organism evidence="13">
    <name type="scientific">Candidatus Kentrum sp. FM</name>
    <dbReference type="NCBI Taxonomy" id="2126340"/>
    <lineage>
        <taxon>Bacteria</taxon>
        <taxon>Pseudomonadati</taxon>
        <taxon>Pseudomonadota</taxon>
        <taxon>Gammaproteobacteria</taxon>
        <taxon>Candidatus Kentrum</taxon>
    </lineage>
</organism>
<evidence type="ECO:0000256" key="10">
    <source>
        <dbReference type="HAMAP-Rule" id="MF_00495"/>
    </source>
</evidence>
<dbReference type="GO" id="GO:0046872">
    <property type="term" value="F:metal ion binding"/>
    <property type="evidence" value="ECO:0007669"/>
    <property type="project" value="UniProtKB-KW"/>
</dbReference>
<dbReference type="NCBIfam" id="NF009695">
    <property type="entry name" value="PRK13222.1-2"/>
    <property type="match status" value="1"/>
</dbReference>
<dbReference type="GO" id="GO:0008967">
    <property type="term" value="F:phosphoglycolate phosphatase activity"/>
    <property type="evidence" value="ECO:0007669"/>
    <property type="project" value="UniProtKB-UniRule"/>
</dbReference>
<dbReference type="UniPathway" id="UPA00865">
    <property type="reaction ID" value="UER00834"/>
</dbReference>
<evidence type="ECO:0000256" key="3">
    <source>
        <dbReference type="ARBA" id="ARBA00004818"/>
    </source>
</evidence>
<keyword evidence="9 10" id="KW-0119">Carbohydrate metabolism</keyword>
<comment type="similarity">
    <text evidence="4 10">Belongs to the HAD-like hydrolase superfamily. CbbY/CbbZ/Gph/YieH family.</text>
</comment>
<proteinExistence type="inferred from homology"/>
<dbReference type="PANTHER" id="PTHR43434">
    <property type="entry name" value="PHOSPHOGLYCOLATE PHOSPHATASE"/>
    <property type="match status" value="1"/>
</dbReference>
<dbReference type="InterPro" id="IPR006439">
    <property type="entry name" value="HAD-SF_hydro_IA"/>
</dbReference>
<dbReference type="Gene3D" id="3.40.50.1000">
    <property type="entry name" value="HAD superfamily/HAD-like"/>
    <property type="match status" value="1"/>
</dbReference>
<dbReference type="EC" id="3.1.3.18" evidence="5 10"/>
<feature type="active site" description="Nucleophile" evidence="10">
    <location>
        <position position="12"/>
    </location>
</feature>
<dbReference type="EMBL" id="CAADFA010000470">
    <property type="protein sequence ID" value="VFJ67876.1"/>
    <property type="molecule type" value="Genomic_DNA"/>
</dbReference>
<accession>A0A450WHH3</accession>
<dbReference type="InterPro" id="IPR050155">
    <property type="entry name" value="HAD-like_hydrolase_sf"/>
</dbReference>
<evidence type="ECO:0000256" key="7">
    <source>
        <dbReference type="ARBA" id="ARBA00022801"/>
    </source>
</evidence>
<evidence type="ECO:0000256" key="8">
    <source>
        <dbReference type="ARBA" id="ARBA00022842"/>
    </source>
</evidence>
<dbReference type="FunFam" id="3.40.50.1000:FF:000022">
    <property type="entry name" value="Phosphoglycolate phosphatase"/>
    <property type="match status" value="1"/>
</dbReference>
<dbReference type="SFLD" id="SFLDS00003">
    <property type="entry name" value="Haloacid_Dehalogenase"/>
    <property type="match status" value="1"/>
</dbReference>
<name>A0A450WHH3_9GAMM</name>
<gene>
    <name evidence="12" type="ORF">BECKFM1743A_GA0114220_104812</name>
    <name evidence="13" type="ORF">BECKFM1743B_GA0114221_104232</name>
    <name evidence="11" type="ORF">BECKFM1743C_GA0114222_104702</name>
</gene>
<dbReference type="InterPro" id="IPR041492">
    <property type="entry name" value="HAD_2"/>
</dbReference>
<evidence type="ECO:0000313" key="13">
    <source>
        <dbReference type="EMBL" id="VFK16507.1"/>
    </source>
</evidence>
<dbReference type="NCBIfam" id="TIGR01549">
    <property type="entry name" value="HAD-SF-IA-v1"/>
    <property type="match status" value="1"/>
</dbReference>
<dbReference type="GO" id="GO:0046295">
    <property type="term" value="P:glycolate biosynthetic process"/>
    <property type="evidence" value="ECO:0007669"/>
    <property type="project" value="UniProtKB-UniRule"/>
</dbReference>
<reference evidence="13" key="1">
    <citation type="submission" date="2019-02" db="EMBL/GenBank/DDBJ databases">
        <authorList>
            <person name="Gruber-Vodicka R. H."/>
            <person name="Seah K. B. B."/>
        </authorList>
    </citation>
    <scope>NUCLEOTIDE SEQUENCE</scope>
    <source>
        <strain evidence="12">BECK_BZ163</strain>
        <strain evidence="13">BECK_BZ164</strain>
        <strain evidence="11">BECK_BZ165</strain>
    </source>
</reference>
<comment type="cofactor">
    <cofactor evidence="2 10">
        <name>Mg(2+)</name>
        <dbReference type="ChEBI" id="CHEBI:18420"/>
    </cofactor>
</comment>
<protein>
    <recommendedName>
        <fullName evidence="5 10">Phosphoglycolate phosphatase</fullName>
        <shortName evidence="10">PGP</shortName>
        <shortName evidence="10">PGPase</shortName>
        <ecNumber evidence="5 10">3.1.3.18</ecNumber>
    </recommendedName>
</protein>
<evidence type="ECO:0000313" key="11">
    <source>
        <dbReference type="EMBL" id="VFJ67876.1"/>
    </source>
</evidence>
<dbReference type="NCBIfam" id="TIGR01449">
    <property type="entry name" value="PGP_bact"/>
    <property type="match status" value="1"/>
</dbReference>
<dbReference type="GO" id="GO:0006281">
    <property type="term" value="P:DNA repair"/>
    <property type="evidence" value="ECO:0007669"/>
    <property type="project" value="TreeGrafter"/>
</dbReference>
<dbReference type="EMBL" id="CAADEZ010000481">
    <property type="protein sequence ID" value="VFJ68728.1"/>
    <property type="molecule type" value="Genomic_DNA"/>
</dbReference>
<evidence type="ECO:0000256" key="5">
    <source>
        <dbReference type="ARBA" id="ARBA00013078"/>
    </source>
</evidence>
<dbReference type="InterPro" id="IPR023214">
    <property type="entry name" value="HAD_sf"/>
</dbReference>
<dbReference type="NCBIfam" id="TIGR01509">
    <property type="entry name" value="HAD-SF-IA-v3"/>
    <property type="match status" value="1"/>
</dbReference>
<dbReference type="EMBL" id="CAADFL010000423">
    <property type="protein sequence ID" value="VFK16507.1"/>
    <property type="molecule type" value="Genomic_DNA"/>
</dbReference>
<dbReference type="SFLD" id="SFLDG01129">
    <property type="entry name" value="C1.5:_HAD__Beta-PGM__Phosphata"/>
    <property type="match status" value="1"/>
</dbReference>
<feature type="binding site" evidence="10">
    <location>
        <position position="175"/>
    </location>
    <ligand>
        <name>Mg(2+)</name>
        <dbReference type="ChEBI" id="CHEBI:18420"/>
    </ligand>
</feature>
<keyword evidence="8 10" id="KW-0460">Magnesium</keyword>
<evidence type="ECO:0000256" key="9">
    <source>
        <dbReference type="ARBA" id="ARBA00023277"/>
    </source>
</evidence>
<dbReference type="InterPro" id="IPR036412">
    <property type="entry name" value="HAD-like_sf"/>
</dbReference>
<dbReference type="SFLD" id="SFLDG01135">
    <property type="entry name" value="C1.5.6:_HAD__Beta-PGM__Phospha"/>
    <property type="match status" value="1"/>
</dbReference>
<comment type="pathway">
    <text evidence="3 10">Organic acid metabolism; glycolate biosynthesis; glycolate from 2-phosphoglycolate: step 1/1.</text>
</comment>
<feature type="binding site" evidence="10">
    <location>
        <position position="14"/>
    </location>
    <ligand>
        <name>Mg(2+)</name>
        <dbReference type="ChEBI" id="CHEBI:18420"/>
    </ligand>
</feature>
<dbReference type="Gene3D" id="1.10.150.240">
    <property type="entry name" value="Putative phosphatase, domain 2"/>
    <property type="match status" value="1"/>
</dbReference>
<keyword evidence="6 10" id="KW-0479">Metal-binding</keyword>
<dbReference type="InterPro" id="IPR023198">
    <property type="entry name" value="PGP-like_dom2"/>
</dbReference>
<keyword evidence="7 10" id="KW-0378">Hydrolase</keyword>
<evidence type="ECO:0000256" key="1">
    <source>
        <dbReference type="ARBA" id="ARBA00000830"/>
    </source>
</evidence>
<dbReference type="SUPFAM" id="SSF56784">
    <property type="entry name" value="HAD-like"/>
    <property type="match status" value="1"/>
</dbReference>
<dbReference type="GO" id="GO:0005975">
    <property type="term" value="P:carbohydrate metabolic process"/>
    <property type="evidence" value="ECO:0007669"/>
    <property type="project" value="InterPro"/>
</dbReference>
<dbReference type="CDD" id="cd16417">
    <property type="entry name" value="HAD_PGPase"/>
    <property type="match status" value="1"/>
</dbReference>
<comment type="catalytic activity">
    <reaction evidence="1 10">
        <text>2-phosphoglycolate + H2O = glycolate + phosphate</text>
        <dbReference type="Rhea" id="RHEA:14369"/>
        <dbReference type="ChEBI" id="CHEBI:15377"/>
        <dbReference type="ChEBI" id="CHEBI:29805"/>
        <dbReference type="ChEBI" id="CHEBI:43474"/>
        <dbReference type="ChEBI" id="CHEBI:58033"/>
        <dbReference type="EC" id="3.1.3.18"/>
    </reaction>
</comment>
<evidence type="ECO:0000313" key="12">
    <source>
        <dbReference type="EMBL" id="VFJ68728.1"/>
    </source>
</evidence>
<dbReference type="PANTHER" id="PTHR43434:SF1">
    <property type="entry name" value="PHOSPHOGLYCOLATE PHOSPHATASE"/>
    <property type="match status" value="1"/>
</dbReference>
<sequence>MTFPLPKLVLFDLDGTLVDSVPDIATSADEMLIRIGRKPRGEAKVREWIGNGIANLVGRALTGKMDGEPDEALFAQAYPIFLDLYDEQNGRRSTIYPGVRAGLDFLAGRDIPLVCVTNKAARFTEPLLERLGLRDSFALVLSGDSLPKKKPDPMPLLHAASHFGVAPCASLLIGDSISDVKAGRAAGFGVIAVTYGYNHGLDIRAAEPDVAIGSLGELAGLFEG</sequence>
<dbReference type="GO" id="GO:0005829">
    <property type="term" value="C:cytosol"/>
    <property type="evidence" value="ECO:0007669"/>
    <property type="project" value="TreeGrafter"/>
</dbReference>
<dbReference type="AlphaFoldDB" id="A0A450WHH3"/>
<dbReference type="InterPro" id="IPR037512">
    <property type="entry name" value="PGPase_prok"/>
</dbReference>
<evidence type="ECO:0000256" key="2">
    <source>
        <dbReference type="ARBA" id="ARBA00001946"/>
    </source>
</evidence>
<comment type="function">
    <text evidence="10">Specifically catalyzes the dephosphorylation of 2-phosphoglycolate. Is involved in the dissimilation of the intracellular 2-phosphoglycolate formed during the DNA repair of 3'-phosphoglycolate ends, a major class of DNA lesions induced by oxidative stress.</text>
</comment>
<evidence type="ECO:0000256" key="6">
    <source>
        <dbReference type="ARBA" id="ARBA00022723"/>
    </source>
</evidence>